<dbReference type="GO" id="GO:0043130">
    <property type="term" value="F:ubiquitin binding"/>
    <property type="evidence" value="ECO:0007669"/>
    <property type="project" value="TreeGrafter"/>
</dbReference>
<protein>
    <recommendedName>
        <fullName evidence="2">UBX domain-containing protein</fullName>
    </recommendedName>
</protein>
<dbReference type="GO" id="GO:0043161">
    <property type="term" value="P:proteasome-mediated ubiquitin-dependent protein catabolic process"/>
    <property type="evidence" value="ECO:0007669"/>
    <property type="project" value="TreeGrafter"/>
</dbReference>
<feature type="region of interest" description="Disordered" evidence="1">
    <location>
        <begin position="176"/>
        <end position="207"/>
    </location>
</feature>
<dbReference type="InterPro" id="IPR001012">
    <property type="entry name" value="UBX_dom"/>
</dbReference>
<dbReference type="Pfam" id="PF14555">
    <property type="entry name" value="UBA_4"/>
    <property type="match status" value="1"/>
</dbReference>
<dbReference type="PANTHER" id="PTHR23322">
    <property type="entry name" value="FAS-ASSOCIATED PROTEIN"/>
    <property type="match status" value="1"/>
</dbReference>
<dbReference type="Gene3D" id="3.10.20.90">
    <property type="entry name" value="Phosphatidylinositol 3-kinase Catalytic Subunit, Chain A, domain 1"/>
    <property type="match status" value="1"/>
</dbReference>
<name>A0AA39GQ50_SARSR</name>
<dbReference type="InterPro" id="IPR029071">
    <property type="entry name" value="Ubiquitin-like_domsf"/>
</dbReference>
<feature type="domain" description="UBX" evidence="2">
    <location>
        <begin position="443"/>
        <end position="521"/>
    </location>
</feature>
<comment type="caution">
    <text evidence="3">The sequence shown here is derived from an EMBL/GenBank/DDBJ whole genome shotgun (WGS) entry which is preliminary data.</text>
</comment>
<proteinExistence type="predicted"/>
<feature type="region of interest" description="Disordered" evidence="1">
    <location>
        <begin position="384"/>
        <end position="453"/>
    </location>
</feature>
<dbReference type="Gene3D" id="1.10.8.10">
    <property type="entry name" value="DNA helicase RuvA subunit, C-terminal domain"/>
    <property type="match status" value="1"/>
</dbReference>
<dbReference type="SUPFAM" id="SSF46934">
    <property type="entry name" value="UBA-like"/>
    <property type="match status" value="1"/>
</dbReference>
<evidence type="ECO:0000313" key="3">
    <source>
        <dbReference type="EMBL" id="KAK0391508.1"/>
    </source>
</evidence>
<keyword evidence="4" id="KW-1185">Reference proteome</keyword>
<organism evidence="3 4">
    <name type="scientific">Sarocladium strictum</name>
    <name type="common">Black bundle disease fungus</name>
    <name type="synonym">Acremonium strictum</name>
    <dbReference type="NCBI Taxonomy" id="5046"/>
    <lineage>
        <taxon>Eukaryota</taxon>
        <taxon>Fungi</taxon>
        <taxon>Dikarya</taxon>
        <taxon>Ascomycota</taxon>
        <taxon>Pezizomycotina</taxon>
        <taxon>Sordariomycetes</taxon>
        <taxon>Hypocreomycetidae</taxon>
        <taxon>Hypocreales</taxon>
        <taxon>Sarocladiaceae</taxon>
        <taxon>Sarocladium</taxon>
    </lineage>
</organism>
<accession>A0AA39GQ50</accession>
<dbReference type="AlphaFoldDB" id="A0AA39GQ50"/>
<evidence type="ECO:0000313" key="4">
    <source>
        <dbReference type="Proteomes" id="UP001175261"/>
    </source>
</evidence>
<dbReference type="EMBL" id="JAPDFR010000001">
    <property type="protein sequence ID" value="KAK0391508.1"/>
    <property type="molecule type" value="Genomic_DNA"/>
</dbReference>
<dbReference type="SMART" id="SM00166">
    <property type="entry name" value="UBX"/>
    <property type="match status" value="1"/>
</dbReference>
<feature type="compositionally biased region" description="Polar residues" evidence="1">
    <location>
        <begin position="191"/>
        <end position="205"/>
    </location>
</feature>
<dbReference type="CDD" id="cd02958">
    <property type="entry name" value="UAS"/>
    <property type="match status" value="1"/>
</dbReference>
<dbReference type="PANTHER" id="PTHR23322:SF6">
    <property type="entry name" value="UBX DOMAIN-CONTAINING PROTEIN 7"/>
    <property type="match status" value="1"/>
</dbReference>
<dbReference type="Gene3D" id="3.40.30.10">
    <property type="entry name" value="Glutaredoxin"/>
    <property type="match status" value="1"/>
</dbReference>
<dbReference type="SUPFAM" id="SSF52833">
    <property type="entry name" value="Thioredoxin-like"/>
    <property type="match status" value="1"/>
</dbReference>
<dbReference type="Pfam" id="PF00789">
    <property type="entry name" value="UBX"/>
    <property type="match status" value="1"/>
</dbReference>
<dbReference type="Pfam" id="PF13899">
    <property type="entry name" value="Thioredoxin_7"/>
    <property type="match status" value="1"/>
</dbReference>
<dbReference type="SMART" id="SM00594">
    <property type="entry name" value="UAS"/>
    <property type="match status" value="1"/>
</dbReference>
<sequence>MEENISTFVAITGSSADIARGFLEMAGGDFERAVALFYENPDLVSGVGAAANQAQHTSTATARRNIGREDASGVIHIDSDDDDMNLDNDSDDNDTNAAVAHAAALAQEEEDAAMAKRLQEELYSSGGGGDSGAGGDDDVRAPIARTTETLVAPDPTWGADDDMGSHILDQLRRQRQAAAARSGGPFGQRIWSDSTSTRHSTTENGTHARRLEDLFRPPYDLMNRFNSWDEVRGEGKEAMKWIMVNLQDMNDFNCQALNRDIWKDQAVKDLVSENFIFVQYDKDYPDAEEYIQFYFPNQGHENPDNYPHVSIIDPRTGEQVKVWSGRPFPQAAEFHAELAEFLDRYSLAANSKNPVAKATARKPQTIDVGRMTEDEMLEMALRNSMAGGSGERSESNPNIHDPDALTKSVDLGQAGATEENPEGANNPFSQISSSNPHSEPDNDPATTTRIQFRHPNGRVIRRFKLQDPVRRIFEWLKADPLEGKEGIPFELKQMPQGQDLLDSLDKTIEENALKQGTVMIEFIED</sequence>
<feature type="compositionally biased region" description="Polar residues" evidence="1">
    <location>
        <begin position="426"/>
        <end position="437"/>
    </location>
</feature>
<evidence type="ECO:0000256" key="1">
    <source>
        <dbReference type="SAM" id="MobiDB-lite"/>
    </source>
</evidence>
<dbReference type="GO" id="GO:0005634">
    <property type="term" value="C:nucleus"/>
    <property type="evidence" value="ECO:0007669"/>
    <property type="project" value="TreeGrafter"/>
</dbReference>
<dbReference type="InterPro" id="IPR006577">
    <property type="entry name" value="UAS"/>
</dbReference>
<dbReference type="InterPro" id="IPR009060">
    <property type="entry name" value="UBA-like_sf"/>
</dbReference>
<gene>
    <name evidence="3" type="ORF">NLU13_1008</name>
</gene>
<dbReference type="PROSITE" id="PS50033">
    <property type="entry name" value="UBX"/>
    <property type="match status" value="1"/>
</dbReference>
<reference evidence="3" key="1">
    <citation type="submission" date="2022-10" db="EMBL/GenBank/DDBJ databases">
        <title>Determination and structural analysis of whole genome sequence of Sarocladium strictum F4-1.</title>
        <authorList>
            <person name="Hu L."/>
            <person name="Jiang Y."/>
        </authorList>
    </citation>
    <scope>NUCLEOTIDE SEQUENCE</scope>
    <source>
        <strain evidence="3">F4-1</strain>
    </source>
</reference>
<dbReference type="Proteomes" id="UP001175261">
    <property type="component" value="Unassembled WGS sequence"/>
</dbReference>
<dbReference type="SUPFAM" id="SSF54236">
    <property type="entry name" value="Ubiquitin-like"/>
    <property type="match status" value="1"/>
</dbReference>
<dbReference type="InterPro" id="IPR036249">
    <property type="entry name" value="Thioredoxin-like_sf"/>
</dbReference>
<dbReference type="InterPro" id="IPR050730">
    <property type="entry name" value="UBX_domain-protein"/>
</dbReference>
<evidence type="ECO:0000259" key="2">
    <source>
        <dbReference type="PROSITE" id="PS50033"/>
    </source>
</evidence>
<dbReference type="CDD" id="cd01767">
    <property type="entry name" value="UBX"/>
    <property type="match status" value="1"/>
</dbReference>